<dbReference type="Gene3D" id="4.10.60.10">
    <property type="entry name" value="Zinc finger, CCHC-type"/>
    <property type="match status" value="1"/>
</dbReference>
<proteinExistence type="predicted"/>
<comment type="caution">
    <text evidence="1">The sequence shown here is derived from an EMBL/GenBank/DDBJ whole genome shotgun (WGS) entry which is preliminary data.</text>
</comment>
<dbReference type="InterPro" id="IPR036875">
    <property type="entry name" value="Znf_CCHC_sf"/>
</dbReference>
<dbReference type="InParanoid" id="K2RV77"/>
<sequence length="188" mass="20814">MPTEFPDTLPVDCILREGLPISCSCAHCRRPNIYISPSPKPSDRDTGYWILGIADAGVGRDSAIMTPSEAVVELHRRTEGIHQFPEASFKGLILWCGRCLTEGHTENSCTQKLQQCSRCGSISHLLVKCPEKWMKGVVGMEETTEAEKQAAARGEFVDLTGQLSEYDIEQTPREAELESVLEARGFND</sequence>
<dbReference type="AlphaFoldDB" id="K2RV77"/>
<reference evidence="1 2" key="1">
    <citation type="journal article" date="2012" name="BMC Genomics">
        <title>Tools to kill: Genome of one of the most destructive plant pathogenic fungi Macrophomina phaseolina.</title>
        <authorList>
            <person name="Islam M.S."/>
            <person name="Haque M.S."/>
            <person name="Islam M.M."/>
            <person name="Emdad E.M."/>
            <person name="Halim A."/>
            <person name="Hossen Q.M.M."/>
            <person name="Hossain M.Z."/>
            <person name="Ahmed B."/>
            <person name="Rahim S."/>
            <person name="Rahman M.S."/>
            <person name="Alam M.M."/>
            <person name="Hou S."/>
            <person name="Wan X."/>
            <person name="Saito J.A."/>
            <person name="Alam M."/>
        </authorList>
    </citation>
    <scope>NUCLEOTIDE SEQUENCE [LARGE SCALE GENOMIC DNA]</scope>
    <source>
        <strain evidence="1 2">MS6</strain>
    </source>
</reference>
<protein>
    <submittedName>
        <fullName evidence="1">Zinc finger CCHC retroviral-type protein</fullName>
    </submittedName>
</protein>
<dbReference type="SUPFAM" id="SSF57756">
    <property type="entry name" value="Retrovirus zinc finger-like domains"/>
    <property type="match status" value="1"/>
</dbReference>
<dbReference type="EMBL" id="AHHD01000180">
    <property type="protein sequence ID" value="EKG18703.1"/>
    <property type="molecule type" value="Genomic_DNA"/>
</dbReference>
<evidence type="ECO:0000313" key="1">
    <source>
        <dbReference type="EMBL" id="EKG18703.1"/>
    </source>
</evidence>
<accession>K2RV77</accession>
<name>K2RV77_MACPH</name>
<dbReference type="STRING" id="1126212.K2RV77"/>
<dbReference type="VEuPathDB" id="FungiDB:MPH_04049"/>
<dbReference type="GO" id="GO:0008270">
    <property type="term" value="F:zinc ion binding"/>
    <property type="evidence" value="ECO:0007669"/>
    <property type="project" value="InterPro"/>
</dbReference>
<gene>
    <name evidence="1" type="ORF">MPH_04049</name>
</gene>
<dbReference type="Proteomes" id="UP000007129">
    <property type="component" value="Unassembled WGS sequence"/>
</dbReference>
<organism evidence="1 2">
    <name type="scientific">Macrophomina phaseolina (strain MS6)</name>
    <name type="common">Charcoal rot fungus</name>
    <dbReference type="NCBI Taxonomy" id="1126212"/>
    <lineage>
        <taxon>Eukaryota</taxon>
        <taxon>Fungi</taxon>
        <taxon>Dikarya</taxon>
        <taxon>Ascomycota</taxon>
        <taxon>Pezizomycotina</taxon>
        <taxon>Dothideomycetes</taxon>
        <taxon>Dothideomycetes incertae sedis</taxon>
        <taxon>Botryosphaeriales</taxon>
        <taxon>Botryosphaeriaceae</taxon>
        <taxon>Macrophomina</taxon>
    </lineage>
</organism>
<dbReference type="HOGENOM" id="CLU_1441297_0_0_1"/>
<dbReference type="GO" id="GO:0003676">
    <property type="term" value="F:nucleic acid binding"/>
    <property type="evidence" value="ECO:0007669"/>
    <property type="project" value="InterPro"/>
</dbReference>
<evidence type="ECO:0000313" key="2">
    <source>
        <dbReference type="Proteomes" id="UP000007129"/>
    </source>
</evidence>